<sequence length="123" mass="12620">MVAAPGIKERREADGWGGTAEVAGRGAWPSAAAAKRATRRESERGGRRTRDSQGKVKGIPGSVAAREIGTRGADGGVLWRGQSLGGTASRGRGQGRREGEVAPGAPRHAFTLAPTPPVLGDGR</sequence>
<dbReference type="EMBL" id="AP005871">
    <property type="protein sequence ID" value="BAD10696.1"/>
    <property type="molecule type" value="Genomic_DNA"/>
</dbReference>
<dbReference type="Proteomes" id="UP000000763">
    <property type="component" value="Chromosome 8"/>
</dbReference>
<accession>Q6YUA4</accession>
<gene>
    <name evidence="2" type="primary">B1116H04.31</name>
</gene>
<feature type="compositionally biased region" description="Basic and acidic residues" evidence="1">
    <location>
        <begin position="39"/>
        <end position="54"/>
    </location>
</feature>
<proteinExistence type="predicted"/>
<evidence type="ECO:0000313" key="3">
    <source>
        <dbReference type="Proteomes" id="UP000000763"/>
    </source>
</evidence>
<organism evidence="2 3">
    <name type="scientific">Oryza sativa subsp. japonica</name>
    <name type="common">Rice</name>
    <dbReference type="NCBI Taxonomy" id="39947"/>
    <lineage>
        <taxon>Eukaryota</taxon>
        <taxon>Viridiplantae</taxon>
        <taxon>Streptophyta</taxon>
        <taxon>Embryophyta</taxon>
        <taxon>Tracheophyta</taxon>
        <taxon>Spermatophyta</taxon>
        <taxon>Magnoliopsida</taxon>
        <taxon>Liliopsida</taxon>
        <taxon>Poales</taxon>
        <taxon>Poaceae</taxon>
        <taxon>BOP clade</taxon>
        <taxon>Oryzoideae</taxon>
        <taxon>Oryzeae</taxon>
        <taxon>Oryzinae</taxon>
        <taxon>Oryza</taxon>
        <taxon>Oryza sativa</taxon>
    </lineage>
</organism>
<evidence type="ECO:0000313" key="2">
    <source>
        <dbReference type="EMBL" id="BAD10696.1"/>
    </source>
</evidence>
<reference evidence="3" key="2">
    <citation type="journal article" date="2008" name="Nucleic Acids Res.">
        <title>The rice annotation project database (RAP-DB): 2008 update.</title>
        <authorList>
            <consortium name="The rice annotation project (RAP)"/>
        </authorList>
    </citation>
    <scope>GENOME REANNOTATION</scope>
    <source>
        <strain evidence="3">cv. Nipponbare</strain>
    </source>
</reference>
<evidence type="ECO:0000256" key="1">
    <source>
        <dbReference type="SAM" id="MobiDB-lite"/>
    </source>
</evidence>
<reference evidence="3" key="1">
    <citation type="journal article" date="2005" name="Nature">
        <title>The map-based sequence of the rice genome.</title>
        <authorList>
            <consortium name="International rice genome sequencing project (IRGSP)"/>
            <person name="Matsumoto T."/>
            <person name="Wu J."/>
            <person name="Kanamori H."/>
            <person name="Katayose Y."/>
            <person name="Fujisawa M."/>
            <person name="Namiki N."/>
            <person name="Mizuno H."/>
            <person name="Yamamoto K."/>
            <person name="Antonio B.A."/>
            <person name="Baba T."/>
            <person name="Sakata K."/>
            <person name="Nagamura Y."/>
            <person name="Aoki H."/>
            <person name="Arikawa K."/>
            <person name="Arita K."/>
            <person name="Bito T."/>
            <person name="Chiden Y."/>
            <person name="Fujitsuka N."/>
            <person name="Fukunaka R."/>
            <person name="Hamada M."/>
            <person name="Harada C."/>
            <person name="Hayashi A."/>
            <person name="Hijishita S."/>
            <person name="Honda M."/>
            <person name="Hosokawa S."/>
            <person name="Ichikawa Y."/>
            <person name="Idonuma A."/>
            <person name="Iijima M."/>
            <person name="Ikeda M."/>
            <person name="Ikeno M."/>
            <person name="Ito K."/>
            <person name="Ito S."/>
            <person name="Ito T."/>
            <person name="Ito Y."/>
            <person name="Ito Y."/>
            <person name="Iwabuchi A."/>
            <person name="Kamiya K."/>
            <person name="Karasawa W."/>
            <person name="Kurita K."/>
            <person name="Katagiri S."/>
            <person name="Kikuta A."/>
            <person name="Kobayashi H."/>
            <person name="Kobayashi N."/>
            <person name="Machita K."/>
            <person name="Maehara T."/>
            <person name="Masukawa M."/>
            <person name="Mizubayashi T."/>
            <person name="Mukai Y."/>
            <person name="Nagasaki H."/>
            <person name="Nagata Y."/>
            <person name="Naito S."/>
            <person name="Nakashima M."/>
            <person name="Nakama Y."/>
            <person name="Nakamichi Y."/>
            <person name="Nakamura M."/>
            <person name="Meguro A."/>
            <person name="Negishi M."/>
            <person name="Ohta I."/>
            <person name="Ohta T."/>
            <person name="Okamoto M."/>
            <person name="Ono N."/>
            <person name="Saji S."/>
            <person name="Sakaguchi M."/>
            <person name="Sakai K."/>
            <person name="Shibata M."/>
            <person name="Shimokawa T."/>
            <person name="Song J."/>
            <person name="Takazaki Y."/>
            <person name="Terasawa K."/>
            <person name="Tsugane M."/>
            <person name="Tsuji K."/>
            <person name="Ueda S."/>
            <person name="Waki K."/>
            <person name="Yamagata H."/>
            <person name="Yamamoto M."/>
            <person name="Yamamoto S."/>
            <person name="Yamane H."/>
            <person name="Yoshiki S."/>
            <person name="Yoshihara R."/>
            <person name="Yukawa K."/>
            <person name="Zhong H."/>
            <person name="Yano M."/>
            <person name="Yuan Q."/>
            <person name="Ouyang S."/>
            <person name="Liu J."/>
            <person name="Jones K.M."/>
            <person name="Gansberger K."/>
            <person name="Moffat K."/>
            <person name="Hill J."/>
            <person name="Bera J."/>
            <person name="Fadrosh D."/>
            <person name="Jin S."/>
            <person name="Johri S."/>
            <person name="Kim M."/>
            <person name="Overton L."/>
            <person name="Reardon M."/>
            <person name="Tsitrin T."/>
            <person name="Vuong H."/>
            <person name="Weaver B."/>
            <person name="Ciecko A."/>
            <person name="Tallon L."/>
            <person name="Jackson J."/>
            <person name="Pai G."/>
            <person name="Aken S.V."/>
            <person name="Utterback T."/>
            <person name="Reidmuller S."/>
            <person name="Feldblyum T."/>
            <person name="Hsiao J."/>
            <person name="Zismann V."/>
            <person name="Iobst S."/>
            <person name="de Vazeille A.R."/>
            <person name="Buell C.R."/>
            <person name="Ying K."/>
            <person name="Li Y."/>
            <person name="Lu T."/>
            <person name="Huang Y."/>
            <person name="Zhao Q."/>
            <person name="Feng Q."/>
            <person name="Zhang L."/>
            <person name="Zhu J."/>
            <person name="Weng Q."/>
            <person name="Mu J."/>
            <person name="Lu Y."/>
            <person name="Fan D."/>
            <person name="Liu Y."/>
            <person name="Guan J."/>
            <person name="Zhang Y."/>
            <person name="Yu S."/>
            <person name="Liu X."/>
            <person name="Zhang Y."/>
            <person name="Hong G."/>
            <person name="Han B."/>
            <person name="Choisne N."/>
            <person name="Demange N."/>
            <person name="Orjeda G."/>
            <person name="Samain S."/>
            <person name="Cattolico L."/>
            <person name="Pelletier E."/>
            <person name="Couloux A."/>
            <person name="Segurens B."/>
            <person name="Wincker P."/>
            <person name="D'Hont A."/>
            <person name="Scarpelli C."/>
            <person name="Weissenbach J."/>
            <person name="Salanoubat M."/>
            <person name="Quetier F."/>
            <person name="Yu Y."/>
            <person name="Kim H.R."/>
            <person name="Rambo T."/>
            <person name="Currie J."/>
            <person name="Collura K."/>
            <person name="Luo M."/>
            <person name="Yang T."/>
            <person name="Ammiraju J.S.S."/>
            <person name="Engler F."/>
            <person name="Soderlund C."/>
            <person name="Wing R.A."/>
            <person name="Palmer L.E."/>
            <person name="de la Bastide M."/>
            <person name="Spiegel L."/>
            <person name="Nascimento L."/>
            <person name="Zutavern T."/>
            <person name="O'Shaughnessy A."/>
            <person name="Dike S."/>
            <person name="Dedhia N."/>
            <person name="Preston R."/>
            <person name="Balija V."/>
            <person name="McCombie W.R."/>
            <person name="Chow T."/>
            <person name="Chen H."/>
            <person name="Chung M."/>
            <person name="Chen C."/>
            <person name="Shaw J."/>
            <person name="Wu H."/>
            <person name="Hsiao K."/>
            <person name="Chao Y."/>
            <person name="Chu M."/>
            <person name="Cheng C."/>
            <person name="Hour A."/>
            <person name="Lee P."/>
            <person name="Lin S."/>
            <person name="Lin Y."/>
            <person name="Liou J."/>
            <person name="Liu S."/>
            <person name="Hsing Y."/>
            <person name="Raghuvanshi S."/>
            <person name="Mohanty A."/>
            <person name="Bharti A.K."/>
            <person name="Gaur A."/>
            <person name="Gupta V."/>
            <person name="Kumar D."/>
            <person name="Ravi V."/>
            <person name="Vij S."/>
            <person name="Kapur A."/>
            <person name="Khurana P."/>
            <person name="Khurana P."/>
            <person name="Khurana J.P."/>
            <person name="Tyagi A.K."/>
            <person name="Gaikwad K."/>
            <person name="Singh A."/>
            <person name="Dalal V."/>
            <person name="Srivastava S."/>
            <person name="Dixit A."/>
            <person name="Pal A.K."/>
            <person name="Ghazi I.A."/>
            <person name="Yadav M."/>
            <person name="Pandit A."/>
            <person name="Bhargava A."/>
            <person name="Sureshbabu K."/>
            <person name="Batra K."/>
            <person name="Sharma T.R."/>
            <person name="Mohapatra T."/>
            <person name="Singh N.K."/>
            <person name="Messing J."/>
            <person name="Nelson A.B."/>
            <person name="Fuks G."/>
            <person name="Kavchok S."/>
            <person name="Keizer G."/>
            <person name="Linton E."/>
            <person name="Llaca V."/>
            <person name="Song R."/>
            <person name="Tanyolac B."/>
            <person name="Young S."/>
            <person name="Ho-Il K."/>
            <person name="Hahn J.H."/>
            <person name="Sangsakoo G."/>
            <person name="Vanavichit A."/>
            <person name="de Mattos Luiz.A.T."/>
            <person name="Zimmer P.D."/>
            <person name="Malone G."/>
            <person name="Dellagostin O."/>
            <person name="de Oliveira A.C."/>
            <person name="Bevan M."/>
            <person name="Bancroft I."/>
            <person name="Minx P."/>
            <person name="Cordum H."/>
            <person name="Wilson R."/>
            <person name="Cheng Z."/>
            <person name="Jin W."/>
            <person name="Jiang J."/>
            <person name="Leong S.A."/>
            <person name="Iwama H."/>
            <person name="Gojobori T."/>
            <person name="Itoh T."/>
            <person name="Niimura Y."/>
            <person name="Fujii Y."/>
            <person name="Habara T."/>
            <person name="Sakai H."/>
            <person name="Sato Y."/>
            <person name="Wilson G."/>
            <person name="Kumar K."/>
            <person name="McCouch S."/>
            <person name="Juretic N."/>
            <person name="Hoen D."/>
            <person name="Wright S."/>
            <person name="Bruskiewich R."/>
            <person name="Bureau T."/>
            <person name="Miyao A."/>
            <person name="Hirochika H."/>
            <person name="Nishikawa T."/>
            <person name="Kadowaki K."/>
            <person name="Sugiura M."/>
            <person name="Burr B."/>
            <person name="Sasaki T."/>
        </authorList>
    </citation>
    <scope>NUCLEOTIDE SEQUENCE [LARGE SCALE GENOMIC DNA]</scope>
    <source>
        <strain evidence="3">cv. Nipponbare</strain>
    </source>
</reference>
<protein>
    <submittedName>
        <fullName evidence="2">Uncharacterized protein</fullName>
    </submittedName>
</protein>
<dbReference type="AlphaFoldDB" id="Q6YUA4"/>
<feature type="region of interest" description="Disordered" evidence="1">
    <location>
        <begin position="1"/>
        <end position="123"/>
    </location>
</feature>
<feature type="compositionally biased region" description="Low complexity" evidence="1">
    <location>
        <begin position="23"/>
        <end position="35"/>
    </location>
</feature>
<name>Q6YUA4_ORYSJ</name>